<dbReference type="Proteomes" id="UP000001941">
    <property type="component" value="Chromosome"/>
</dbReference>
<dbReference type="InParanoid" id="Q2FN34"/>
<reference evidence="2" key="1">
    <citation type="journal article" date="2016" name="Stand. Genomic Sci.">
        <title>Complete genome sequence of Methanospirillum hungatei type strain JF1.</title>
        <authorList>
            <person name="Gunsalus R.P."/>
            <person name="Cook L.E."/>
            <person name="Crable B."/>
            <person name="Rohlin L."/>
            <person name="McDonald E."/>
            <person name="Mouttaki H."/>
            <person name="Sieber J.R."/>
            <person name="Poweleit N."/>
            <person name="Zhou H."/>
            <person name="Lapidus A.L."/>
            <person name="Daligault H.E."/>
            <person name="Land M."/>
            <person name="Gilna P."/>
            <person name="Ivanova N."/>
            <person name="Kyrpides N."/>
            <person name="Culley D.E."/>
            <person name="McInerney M.J."/>
        </authorList>
    </citation>
    <scope>NUCLEOTIDE SEQUENCE [LARGE SCALE GENOMIC DNA]</scope>
    <source>
        <strain evidence="2">ATCC 27890 / DSM 864 / NBRC 100397 / JF-1</strain>
    </source>
</reference>
<dbReference type="EMBL" id="CP000254">
    <property type="protein sequence ID" value="ABD40115.1"/>
    <property type="molecule type" value="Genomic_DNA"/>
</dbReference>
<dbReference type="STRING" id="323259.Mhun_0345"/>
<sequence length="87" mass="9718">MRATSLHPGNSHHLTPFNSLIGVVHLSSRIASGSWAPLSENSYILSFYHLVGWFFILRHPVGTIAKPHSVILYGVFQVFGFSHLFTL</sequence>
<evidence type="ECO:0000313" key="2">
    <source>
        <dbReference type="Proteomes" id="UP000001941"/>
    </source>
</evidence>
<protein>
    <submittedName>
        <fullName evidence="1">Uncharacterized protein</fullName>
    </submittedName>
</protein>
<proteinExistence type="predicted"/>
<dbReference type="EnsemblBacteria" id="ABD40115">
    <property type="protein sequence ID" value="ABD40115"/>
    <property type="gene ID" value="Mhun_0345"/>
</dbReference>
<dbReference type="AlphaFoldDB" id="Q2FN34"/>
<dbReference type="KEGG" id="mhu:Mhun_0345"/>
<accession>Q2FN34</accession>
<gene>
    <name evidence="1" type="ordered locus">Mhun_0345</name>
</gene>
<keyword evidence="2" id="KW-1185">Reference proteome</keyword>
<dbReference type="HOGENOM" id="CLU_2476011_0_0_2"/>
<name>Q2FN34_METHJ</name>
<evidence type="ECO:0000313" key="1">
    <source>
        <dbReference type="EMBL" id="ABD40115.1"/>
    </source>
</evidence>
<organism evidence="1 2">
    <name type="scientific">Methanospirillum hungatei JF-1 (strain ATCC 27890 / DSM 864 / NBRC 100397 / JF-1)</name>
    <dbReference type="NCBI Taxonomy" id="323259"/>
    <lineage>
        <taxon>Archaea</taxon>
        <taxon>Methanobacteriati</taxon>
        <taxon>Methanobacteriota</taxon>
        <taxon>Stenosarchaea group</taxon>
        <taxon>Methanomicrobia</taxon>
        <taxon>Methanomicrobiales</taxon>
        <taxon>Methanospirillaceae</taxon>
        <taxon>Methanospirillum</taxon>
    </lineage>
</organism>